<reference evidence="1 2" key="1">
    <citation type="submission" date="2022-06" db="EMBL/GenBank/DDBJ databases">
        <title>Runella sp. S5 genome sequencing.</title>
        <authorList>
            <person name="Park S."/>
        </authorList>
    </citation>
    <scope>NUCLEOTIDE SEQUENCE [LARGE SCALE GENOMIC DNA]</scope>
    <source>
        <strain evidence="1 2">S5</strain>
    </source>
</reference>
<dbReference type="Proteomes" id="UP001204772">
    <property type="component" value="Unassembled WGS sequence"/>
</dbReference>
<sequence>MNARILLAKEMLKDIDTIEGMVKELGFEVLFTSDVDSAVLAQKFNEGPNLIICHYSQKAFFTETKGTHLPIILIADANERMILSTPSSHKIAYLHRPFSKDILNALIDLLLSTED</sequence>
<accession>A0ABT1FS66</accession>
<evidence type="ECO:0000313" key="1">
    <source>
        <dbReference type="EMBL" id="MCP1384610.1"/>
    </source>
</evidence>
<evidence type="ECO:0000313" key="2">
    <source>
        <dbReference type="Proteomes" id="UP001204772"/>
    </source>
</evidence>
<dbReference type="EMBL" id="JAMZEL010000008">
    <property type="protein sequence ID" value="MCP1384610.1"/>
    <property type="molecule type" value="Genomic_DNA"/>
</dbReference>
<name>A0ABT1FS66_9BACT</name>
<proteinExistence type="predicted"/>
<comment type="caution">
    <text evidence="1">The sequence shown here is derived from an EMBL/GenBank/DDBJ whole genome shotgun (WGS) entry which is preliminary data.</text>
</comment>
<gene>
    <name evidence="1" type="ORF">NCI00_19390</name>
</gene>
<keyword evidence="2" id="KW-1185">Reference proteome</keyword>
<dbReference type="SUPFAM" id="SSF52172">
    <property type="entry name" value="CheY-like"/>
    <property type="match status" value="1"/>
</dbReference>
<organism evidence="1 2">
    <name type="scientific">Runella salmonicolor</name>
    <dbReference type="NCBI Taxonomy" id="2950278"/>
    <lineage>
        <taxon>Bacteria</taxon>
        <taxon>Pseudomonadati</taxon>
        <taxon>Bacteroidota</taxon>
        <taxon>Cytophagia</taxon>
        <taxon>Cytophagales</taxon>
        <taxon>Spirosomataceae</taxon>
        <taxon>Runella</taxon>
    </lineage>
</organism>
<protein>
    <recommendedName>
        <fullName evidence="3">DUF302 domain-containing protein</fullName>
    </recommendedName>
</protein>
<dbReference type="InterPro" id="IPR011006">
    <property type="entry name" value="CheY-like_superfamily"/>
</dbReference>
<evidence type="ECO:0008006" key="3">
    <source>
        <dbReference type="Google" id="ProtNLM"/>
    </source>
</evidence>
<dbReference type="RefSeq" id="WP_253530305.1">
    <property type="nucleotide sequence ID" value="NZ_JAMZEL010000008.1"/>
</dbReference>